<dbReference type="Gene3D" id="3.90.950.20">
    <property type="entry name" value="CinA-like"/>
    <property type="match status" value="1"/>
</dbReference>
<evidence type="ECO:0000259" key="1">
    <source>
        <dbReference type="Pfam" id="PF02464"/>
    </source>
</evidence>
<protein>
    <recommendedName>
        <fullName evidence="1">CinA C-terminal domain-containing protein</fullName>
    </recommendedName>
</protein>
<proteinExistence type="predicted"/>
<dbReference type="RefSeq" id="XP_031850897.1">
    <property type="nucleotide sequence ID" value="XM_031995006.1"/>
</dbReference>
<keyword evidence="3" id="KW-1185">Reference proteome</keyword>
<dbReference type="Pfam" id="PF02464">
    <property type="entry name" value="CinA"/>
    <property type="match status" value="1"/>
</dbReference>
<dbReference type="AlphaFoldDB" id="A0A5E8B596"/>
<dbReference type="OrthoDB" id="2350783at2759"/>
<accession>A0A5E8B596</accession>
<sequence>MAFPPEDIIPIVTRISDILKERKQTLSISESACGGLISSYIVSVPGASSCYLGSTLTYSLKSRLKLSGWSEEDIQSYTGPSEDVALRLARNLKYELGSTYTLSETGWAGPTGVDGASSEGVGTVYLAIVGPTGQPKKTHKDLRSFSSFNAHDRAGNMAEFAKLALEFLLDYLLEQETTSA</sequence>
<dbReference type="GeneID" id="43579106"/>
<dbReference type="Proteomes" id="UP000398389">
    <property type="component" value="Unassembled WGS sequence"/>
</dbReference>
<gene>
    <name evidence="2" type="ORF">SAPINGB_P000282</name>
</gene>
<dbReference type="EMBL" id="CABVLU010000001">
    <property type="protein sequence ID" value="VVT44060.1"/>
    <property type="molecule type" value="Genomic_DNA"/>
</dbReference>
<name>A0A5E8B596_9ASCO</name>
<feature type="domain" description="CinA C-terminal" evidence="1">
    <location>
        <begin position="12"/>
        <end position="171"/>
    </location>
</feature>
<dbReference type="SUPFAM" id="SSF142433">
    <property type="entry name" value="CinA-like"/>
    <property type="match status" value="1"/>
</dbReference>
<organism evidence="2 3">
    <name type="scientific">Magnusiomyces paraingens</name>
    <dbReference type="NCBI Taxonomy" id="2606893"/>
    <lineage>
        <taxon>Eukaryota</taxon>
        <taxon>Fungi</taxon>
        <taxon>Dikarya</taxon>
        <taxon>Ascomycota</taxon>
        <taxon>Saccharomycotina</taxon>
        <taxon>Dipodascomycetes</taxon>
        <taxon>Dipodascales</taxon>
        <taxon>Dipodascaceae</taxon>
        <taxon>Magnusiomyces</taxon>
    </lineage>
</organism>
<evidence type="ECO:0000313" key="2">
    <source>
        <dbReference type="EMBL" id="VVT44060.1"/>
    </source>
</evidence>
<reference evidence="2 3" key="1">
    <citation type="submission" date="2019-09" db="EMBL/GenBank/DDBJ databases">
        <authorList>
            <person name="Brejova B."/>
        </authorList>
    </citation>
    <scope>NUCLEOTIDE SEQUENCE [LARGE SCALE GENOMIC DNA]</scope>
</reference>
<evidence type="ECO:0000313" key="3">
    <source>
        <dbReference type="Proteomes" id="UP000398389"/>
    </source>
</evidence>
<dbReference type="InterPro" id="IPR008136">
    <property type="entry name" value="CinA_C"/>
</dbReference>
<dbReference type="InterPro" id="IPR036653">
    <property type="entry name" value="CinA-like_C"/>
</dbReference>